<keyword evidence="11" id="KW-0324">Glycolysis</keyword>
<keyword evidence="10" id="KW-0460">Magnesium</keyword>
<keyword evidence="12" id="KW-0670">Pyruvate</keyword>
<keyword evidence="6" id="KW-0479">Metal-binding</keyword>
<dbReference type="UniPathway" id="UPA00109">
    <property type="reaction ID" value="UER00188"/>
</dbReference>
<feature type="domain" description="Pyruvate kinase barrel" evidence="14">
    <location>
        <begin position="15"/>
        <end position="154"/>
    </location>
</feature>
<evidence type="ECO:0000259" key="14">
    <source>
        <dbReference type="Pfam" id="PF00224"/>
    </source>
</evidence>
<dbReference type="EC" id="2.7.1.40" evidence="4"/>
<dbReference type="GO" id="GO:0005524">
    <property type="term" value="F:ATP binding"/>
    <property type="evidence" value="ECO:0007669"/>
    <property type="project" value="UniProtKB-KW"/>
</dbReference>
<comment type="cofactor">
    <cofactor evidence="1">
        <name>K(+)</name>
        <dbReference type="ChEBI" id="CHEBI:29103"/>
    </cofactor>
</comment>
<dbReference type="InterPro" id="IPR040442">
    <property type="entry name" value="Pyrv_kinase-like_dom_sf"/>
</dbReference>
<dbReference type="Pfam" id="PF00224">
    <property type="entry name" value="PK"/>
    <property type="match status" value="1"/>
</dbReference>
<evidence type="ECO:0000256" key="6">
    <source>
        <dbReference type="ARBA" id="ARBA00022723"/>
    </source>
</evidence>
<dbReference type="GO" id="GO:0016301">
    <property type="term" value="F:kinase activity"/>
    <property type="evidence" value="ECO:0007669"/>
    <property type="project" value="UniProtKB-KW"/>
</dbReference>
<dbReference type="Gene3D" id="3.20.20.60">
    <property type="entry name" value="Phosphoenolpyruvate-binding domains"/>
    <property type="match status" value="1"/>
</dbReference>
<dbReference type="AlphaFoldDB" id="A0A1B0B1M7"/>
<keyword evidence="8" id="KW-0418">Kinase</keyword>
<dbReference type="InterPro" id="IPR001697">
    <property type="entry name" value="Pyr_Knase"/>
</dbReference>
<comment type="catalytic activity">
    <reaction evidence="13">
        <text>pyruvate + ATP = phosphoenolpyruvate + ADP + H(+)</text>
        <dbReference type="Rhea" id="RHEA:18157"/>
        <dbReference type="ChEBI" id="CHEBI:15361"/>
        <dbReference type="ChEBI" id="CHEBI:15378"/>
        <dbReference type="ChEBI" id="CHEBI:30616"/>
        <dbReference type="ChEBI" id="CHEBI:58702"/>
        <dbReference type="ChEBI" id="CHEBI:456216"/>
        <dbReference type="EC" id="2.7.1.40"/>
    </reaction>
    <physiologicalReaction direction="right-to-left" evidence="13">
        <dbReference type="Rhea" id="RHEA:18159"/>
    </physiologicalReaction>
</comment>
<evidence type="ECO:0000256" key="11">
    <source>
        <dbReference type="ARBA" id="ARBA00023152"/>
    </source>
</evidence>
<dbReference type="InterPro" id="IPR015813">
    <property type="entry name" value="Pyrv/PenolPyrv_kinase-like_dom"/>
</dbReference>
<dbReference type="PANTHER" id="PTHR11817">
    <property type="entry name" value="PYRUVATE KINASE"/>
    <property type="match status" value="1"/>
</dbReference>
<name>A0A1B0B1M7_9MUSC</name>
<dbReference type="Gene3D" id="2.40.33.10">
    <property type="entry name" value="PK beta-barrel domain-like"/>
    <property type="match status" value="1"/>
</dbReference>
<dbReference type="FunFam" id="2.40.33.10:FF:000001">
    <property type="entry name" value="Pyruvate kinase"/>
    <property type="match status" value="1"/>
</dbReference>
<evidence type="ECO:0000256" key="9">
    <source>
        <dbReference type="ARBA" id="ARBA00022840"/>
    </source>
</evidence>
<dbReference type="GO" id="GO:0004743">
    <property type="term" value="F:pyruvate kinase activity"/>
    <property type="evidence" value="ECO:0007669"/>
    <property type="project" value="UniProtKB-EC"/>
</dbReference>
<evidence type="ECO:0000256" key="5">
    <source>
        <dbReference type="ARBA" id="ARBA00022679"/>
    </source>
</evidence>
<keyword evidence="5" id="KW-0808">Transferase</keyword>
<dbReference type="EnsemblMetazoa" id="GPPI015888-RA">
    <property type="protein sequence ID" value="GPPI015888-PA"/>
    <property type="gene ID" value="GPPI015888"/>
</dbReference>
<comment type="pathway">
    <text evidence="2">Carbohydrate degradation; glycolysis; pyruvate from D-glyceraldehyde 3-phosphate: step 5/5.</text>
</comment>
<dbReference type="GO" id="GO:0000287">
    <property type="term" value="F:magnesium ion binding"/>
    <property type="evidence" value="ECO:0007669"/>
    <property type="project" value="InterPro"/>
</dbReference>
<dbReference type="SUPFAM" id="SSF50800">
    <property type="entry name" value="PK beta-barrel domain-like"/>
    <property type="match status" value="1"/>
</dbReference>
<evidence type="ECO:0000256" key="1">
    <source>
        <dbReference type="ARBA" id="ARBA00001958"/>
    </source>
</evidence>
<sequence>MRLLHWTRKAPKYELEVEIKINDILRLSINRDLMDKGNKACIYVDYPNIINVVQPGMLIFTNDGSLKLIVKEIGVDCITCQVERGGMLDSHKMVNLPEATVDLPAVSKKDINDLKFGVENNIDMIFASAIRNQDAVNELHDILKEKVEKSKLFLK</sequence>
<organism evidence="15 16">
    <name type="scientific">Glossina palpalis gambiensis</name>
    <dbReference type="NCBI Taxonomy" id="67801"/>
    <lineage>
        <taxon>Eukaryota</taxon>
        <taxon>Metazoa</taxon>
        <taxon>Ecdysozoa</taxon>
        <taxon>Arthropoda</taxon>
        <taxon>Hexapoda</taxon>
        <taxon>Insecta</taxon>
        <taxon>Pterygota</taxon>
        <taxon>Neoptera</taxon>
        <taxon>Endopterygota</taxon>
        <taxon>Diptera</taxon>
        <taxon>Brachycera</taxon>
        <taxon>Muscomorpha</taxon>
        <taxon>Hippoboscoidea</taxon>
        <taxon>Glossinidae</taxon>
        <taxon>Glossina</taxon>
    </lineage>
</organism>
<accession>A0A1B0B1M7</accession>
<dbReference type="InterPro" id="IPR015806">
    <property type="entry name" value="Pyrv_Knase_insert_dom_sf"/>
</dbReference>
<evidence type="ECO:0000256" key="13">
    <source>
        <dbReference type="ARBA" id="ARBA00048967"/>
    </source>
</evidence>
<evidence type="ECO:0000256" key="3">
    <source>
        <dbReference type="ARBA" id="ARBA00008663"/>
    </source>
</evidence>
<evidence type="ECO:0000256" key="7">
    <source>
        <dbReference type="ARBA" id="ARBA00022741"/>
    </source>
</evidence>
<dbReference type="InterPro" id="IPR015793">
    <property type="entry name" value="Pyrv_Knase_brl"/>
</dbReference>
<evidence type="ECO:0000256" key="8">
    <source>
        <dbReference type="ARBA" id="ARBA00022777"/>
    </source>
</evidence>
<dbReference type="Proteomes" id="UP000092460">
    <property type="component" value="Unassembled WGS sequence"/>
</dbReference>
<evidence type="ECO:0000256" key="2">
    <source>
        <dbReference type="ARBA" id="ARBA00004997"/>
    </source>
</evidence>
<evidence type="ECO:0000256" key="4">
    <source>
        <dbReference type="ARBA" id="ARBA00012142"/>
    </source>
</evidence>
<evidence type="ECO:0000256" key="12">
    <source>
        <dbReference type="ARBA" id="ARBA00023317"/>
    </source>
</evidence>
<evidence type="ECO:0000313" key="15">
    <source>
        <dbReference type="EnsemblMetazoa" id="GPPI015888-PA"/>
    </source>
</evidence>
<evidence type="ECO:0000313" key="16">
    <source>
        <dbReference type="Proteomes" id="UP000092460"/>
    </source>
</evidence>
<dbReference type="SUPFAM" id="SSF51621">
    <property type="entry name" value="Phosphoenolpyruvate/pyruvate domain"/>
    <property type="match status" value="1"/>
</dbReference>
<evidence type="ECO:0000256" key="10">
    <source>
        <dbReference type="ARBA" id="ARBA00022842"/>
    </source>
</evidence>
<comment type="similarity">
    <text evidence="3">Belongs to the pyruvate kinase family.</text>
</comment>
<dbReference type="VEuPathDB" id="VectorBase:GPPI015888"/>
<keyword evidence="9" id="KW-0067">ATP-binding</keyword>
<keyword evidence="7" id="KW-0547">Nucleotide-binding</keyword>
<dbReference type="InterPro" id="IPR011037">
    <property type="entry name" value="Pyrv_Knase-like_insert_dom_sf"/>
</dbReference>
<reference evidence="15" key="2">
    <citation type="submission" date="2020-05" db="UniProtKB">
        <authorList>
            <consortium name="EnsemblMetazoa"/>
        </authorList>
    </citation>
    <scope>IDENTIFICATION</scope>
    <source>
        <strain evidence="15">IAEA</strain>
    </source>
</reference>
<dbReference type="GO" id="GO:0030955">
    <property type="term" value="F:potassium ion binding"/>
    <property type="evidence" value="ECO:0007669"/>
    <property type="project" value="InterPro"/>
</dbReference>
<dbReference type="STRING" id="67801.A0A1B0B1M7"/>
<keyword evidence="16" id="KW-1185">Reference proteome</keyword>
<reference evidence="16" key="1">
    <citation type="submission" date="2015-01" db="EMBL/GenBank/DDBJ databases">
        <authorList>
            <person name="Aksoy S."/>
            <person name="Warren W."/>
            <person name="Wilson R.K."/>
        </authorList>
    </citation>
    <scope>NUCLEOTIDE SEQUENCE [LARGE SCALE GENOMIC DNA]</scope>
    <source>
        <strain evidence="16">IAEA</strain>
    </source>
</reference>
<proteinExistence type="inferred from homology"/>
<protein>
    <recommendedName>
        <fullName evidence="4">pyruvate kinase</fullName>
        <ecNumber evidence="4">2.7.1.40</ecNumber>
    </recommendedName>
</protein>
<dbReference type="EMBL" id="JXJN01007205">
    <property type="status" value="NOT_ANNOTATED_CDS"/>
    <property type="molecule type" value="Genomic_DNA"/>
</dbReference>